<feature type="non-terminal residue" evidence="5">
    <location>
        <position position="140"/>
    </location>
</feature>
<protein>
    <recommendedName>
        <fullName evidence="4">RanBD1 domain-containing protein</fullName>
    </recommendedName>
</protein>
<feature type="compositionally biased region" description="Polar residues" evidence="3">
    <location>
        <begin position="77"/>
        <end position="87"/>
    </location>
</feature>
<evidence type="ECO:0000313" key="6">
    <source>
        <dbReference type="Proteomes" id="UP000749646"/>
    </source>
</evidence>
<dbReference type="AlphaFoldDB" id="A0A9P6SQV9"/>
<dbReference type="InterPro" id="IPR000156">
    <property type="entry name" value="Ran_bind_dom"/>
</dbReference>
<dbReference type="Pfam" id="PF00638">
    <property type="entry name" value="Ran_BP1"/>
    <property type="match status" value="1"/>
</dbReference>
<evidence type="ECO:0000259" key="4">
    <source>
        <dbReference type="PROSITE" id="PS50196"/>
    </source>
</evidence>
<feature type="compositionally biased region" description="Acidic residues" evidence="3">
    <location>
        <begin position="61"/>
        <end position="72"/>
    </location>
</feature>
<accession>A0A9P6SQV9</accession>
<dbReference type="SUPFAM" id="SSF50729">
    <property type="entry name" value="PH domain-like"/>
    <property type="match status" value="1"/>
</dbReference>
<dbReference type="PROSITE" id="PS50196">
    <property type="entry name" value="RANBD1"/>
    <property type="match status" value="1"/>
</dbReference>
<feature type="region of interest" description="Disordered" evidence="3">
    <location>
        <begin position="42"/>
        <end position="87"/>
    </location>
</feature>
<dbReference type="PANTHER" id="PTHR23138:SF142">
    <property type="entry name" value="RAN-BINDING PROTEIN 3B-RELATED"/>
    <property type="match status" value="1"/>
</dbReference>
<comment type="caution">
    <text evidence="5">The sequence shown here is derived from an EMBL/GenBank/DDBJ whole genome shotgun (WGS) entry which is preliminary data.</text>
</comment>
<evidence type="ECO:0000256" key="2">
    <source>
        <dbReference type="ARBA" id="ARBA00023242"/>
    </source>
</evidence>
<evidence type="ECO:0000313" key="5">
    <source>
        <dbReference type="EMBL" id="KAF9991804.1"/>
    </source>
</evidence>
<keyword evidence="2" id="KW-0539">Nucleus</keyword>
<dbReference type="GO" id="GO:0005634">
    <property type="term" value="C:nucleus"/>
    <property type="evidence" value="ECO:0007669"/>
    <property type="project" value="UniProtKB-SubCell"/>
</dbReference>
<proteinExistence type="predicted"/>
<dbReference type="PANTHER" id="PTHR23138">
    <property type="entry name" value="RAN BINDING PROTEIN"/>
    <property type="match status" value="1"/>
</dbReference>
<feature type="domain" description="RanBD1" evidence="4">
    <location>
        <begin position="87"/>
        <end position="140"/>
    </location>
</feature>
<dbReference type="InterPro" id="IPR011993">
    <property type="entry name" value="PH-like_dom_sf"/>
</dbReference>
<name>A0A9P6SQV9_9FUNG</name>
<dbReference type="EMBL" id="JAAAHW010002518">
    <property type="protein sequence ID" value="KAF9991804.1"/>
    <property type="molecule type" value="Genomic_DNA"/>
</dbReference>
<organism evidence="5 6">
    <name type="scientific">Modicella reniformis</name>
    <dbReference type="NCBI Taxonomy" id="1440133"/>
    <lineage>
        <taxon>Eukaryota</taxon>
        <taxon>Fungi</taxon>
        <taxon>Fungi incertae sedis</taxon>
        <taxon>Mucoromycota</taxon>
        <taxon>Mortierellomycotina</taxon>
        <taxon>Mortierellomycetes</taxon>
        <taxon>Mortierellales</taxon>
        <taxon>Mortierellaceae</taxon>
        <taxon>Modicella</taxon>
    </lineage>
</organism>
<reference evidence="5" key="1">
    <citation type="journal article" date="2020" name="Fungal Divers.">
        <title>Resolving the Mortierellaceae phylogeny through synthesis of multi-gene phylogenetics and phylogenomics.</title>
        <authorList>
            <person name="Vandepol N."/>
            <person name="Liber J."/>
            <person name="Desiro A."/>
            <person name="Na H."/>
            <person name="Kennedy M."/>
            <person name="Barry K."/>
            <person name="Grigoriev I.V."/>
            <person name="Miller A.N."/>
            <person name="O'Donnell K."/>
            <person name="Stajich J.E."/>
            <person name="Bonito G."/>
        </authorList>
    </citation>
    <scope>NUCLEOTIDE SEQUENCE</scope>
    <source>
        <strain evidence="5">MES-2147</strain>
    </source>
</reference>
<evidence type="ECO:0000256" key="1">
    <source>
        <dbReference type="ARBA" id="ARBA00004123"/>
    </source>
</evidence>
<evidence type="ECO:0000256" key="3">
    <source>
        <dbReference type="SAM" id="MobiDB-lite"/>
    </source>
</evidence>
<gene>
    <name evidence="5" type="ORF">BGZ65_000066</name>
</gene>
<dbReference type="OrthoDB" id="185618at2759"/>
<dbReference type="Proteomes" id="UP000749646">
    <property type="component" value="Unassembled WGS sequence"/>
</dbReference>
<sequence>MILITNYNFHYYKFKTSESSSRAFTTFGANRSFGKESSFTSGSFIDQESSQDRGDFGSLLEENDDDLDQYEGDDQHNYASSQFQNIDQVDVQTGEEDEISLYQTKGKLYADIEKTHSWKERGKGTFKINVNRKDASLARL</sequence>
<comment type="subcellular location">
    <subcellularLocation>
        <location evidence="1">Nucleus</location>
    </subcellularLocation>
</comment>
<dbReference type="Gene3D" id="2.30.29.30">
    <property type="entry name" value="Pleckstrin-homology domain (PH domain)/Phosphotyrosine-binding domain (PTB)"/>
    <property type="match status" value="1"/>
</dbReference>
<dbReference type="InterPro" id="IPR045255">
    <property type="entry name" value="RanBP1-like"/>
</dbReference>
<keyword evidence="6" id="KW-1185">Reference proteome</keyword>